<dbReference type="GO" id="GO:0000166">
    <property type="term" value="F:nucleotide binding"/>
    <property type="evidence" value="ECO:0007669"/>
    <property type="project" value="UniProtKB-KW"/>
</dbReference>
<dbReference type="GO" id="GO:0008253">
    <property type="term" value="F:5'-nucleotidase activity"/>
    <property type="evidence" value="ECO:0007669"/>
    <property type="project" value="TreeGrafter"/>
</dbReference>
<dbReference type="PANTHER" id="PTHR11575">
    <property type="entry name" value="5'-NUCLEOTIDASE-RELATED"/>
    <property type="match status" value="1"/>
</dbReference>
<accession>A0A9X3WTB1</accession>
<dbReference type="AlphaFoldDB" id="A0A9X3WTB1"/>
<protein>
    <submittedName>
        <fullName evidence="5">Bifunctional metallophosphatase/5'-nucleotidase</fullName>
    </submittedName>
</protein>
<dbReference type="Pfam" id="PF00149">
    <property type="entry name" value="Metallophos"/>
    <property type="match status" value="1"/>
</dbReference>
<dbReference type="GO" id="GO:0009166">
    <property type="term" value="P:nucleotide catabolic process"/>
    <property type="evidence" value="ECO:0007669"/>
    <property type="project" value="InterPro"/>
</dbReference>
<dbReference type="InterPro" id="IPR036907">
    <property type="entry name" value="5'-Nucleotdase_C_sf"/>
</dbReference>
<evidence type="ECO:0000313" key="6">
    <source>
        <dbReference type="Proteomes" id="UP001145050"/>
    </source>
</evidence>
<dbReference type="InterPro" id="IPR006179">
    <property type="entry name" value="5_nucleotidase/apyrase"/>
</dbReference>
<dbReference type="EMBL" id="JAMQKB010000001">
    <property type="protein sequence ID" value="MDC3422959.1"/>
    <property type="molecule type" value="Genomic_DNA"/>
</dbReference>
<organism evidence="5 6">
    <name type="scientific">Terrihalobacillus insolitus</name>
    <dbReference type="NCBI Taxonomy" id="2950438"/>
    <lineage>
        <taxon>Bacteria</taxon>
        <taxon>Bacillati</taxon>
        <taxon>Bacillota</taxon>
        <taxon>Bacilli</taxon>
        <taxon>Bacillales</taxon>
        <taxon>Bacillaceae</taxon>
        <taxon>Terrihalobacillus</taxon>
    </lineage>
</organism>
<keyword evidence="6" id="KW-1185">Reference proteome</keyword>
<dbReference type="SUPFAM" id="SSF56300">
    <property type="entry name" value="Metallo-dependent phosphatases"/>
    <property type="match status" value="1"/>
</dbReference>
<feature type="domain" description="Calcineurin-like phosphoesterase" evidence="3">
    <location>
        <begin position="9"/>
        <end position="206"/>
    </location>
</feature>
<proteinExistence type="inferred from homology"/>
<evidence type="ECO:0000256" key="2">
    <source>
        <dbReference type="RuleBase" id="RU362119"/>
    </source>
</evidence>
<comment type="caution">
    <text evidence="5">The sequence shown here is derived from an EMBL/GenBank/DDBJ whole genome shotgun (WGS) entry which is preliminary data.</text>
</comment>
<dbReference type="GO" id="GO:0008768">
    <property type="term" value="F:UDP-sugar diphosphatase activity"/>
    <property type="evidence" value="ECO:0007669"/>
    <property type="project" value="TreeGrafter"/>
</dbReference>
<keyword evidence="2" id="KW-0378">Hydrolase</keyword>
<dbReference type="InterPro" id="IPR029052">
    <property type="entry name" value="Metallo-depent_PP-like"/>
</dbReference>
<keyword evidence="1" id="KW-0732">Signal</keyword>
<dbReference type="InterPro" id="IPR004843">
    <property type="entry name" value="Calcineurin-like_PHP"/>
</dbReference>
<dbReference type="GO" id="GO:0030288">
    <property type="term" value="C:outer membrane-bounded periplasmic space"/>
    <property type="evidence" value="ECO:0007669"/>
    <property type="project" value="TreeGrafter"/>
</dbReference>
<comment type="similarity">
    <text evidence="2">Belongs to the 5'-nucleotidase family.</text>
</comment>
<gene>
    <name evidence="5" type="ORF">NC797_00370</name>
</gene>
<dbReference type="PANTHER" id="PTHR11575:SF23">
    <property type="entry name" value="5-NUCLEOTIDASE FAMILY PROTEIN"/>
    <property type="match status" value="1"/>
</dbReference>
<evidence type="ECO:0000259" key="4">
    <source>
        <dbReference type="Pfam" id="PF02872"/>
    </source>
</evidence>
<evidence type="ECO:0000313" key="5">
    <source>
        <dbReference type="EMBL" id="MDC3422959.1"/>
    </source>
</evidence>
<sequence length="464" mass="52953">MEENVFFYYTNDLHSHFENWSKIVGHLKEKKVQHERKNESCWLIDNGDHLDRSNPITEAMLGKANVELLNDAHYDVVTIGNNEGITLGHSDLYHLYDDATFNVLCANLQNRRSMDQPSWLGQTYYVTSKHGLKIGFVGVTAPFFRLYKILGWDVFAPFDVLDEMIPKMKKEVDVIVLLSHLGLSDDETIARRYKDIDVIIGGHTHHLFLEGEYIGNTLMTAAGKFGNYIGEVHLTWDHSAKKLVHKKACATNISHSQRDIETVQKLKVFHSKATTLLSQTILTLDHDIDVNWFKDTEIMRHFAQTLLDWTNADVAMLNTGVLLEGLDKGDVTYGDVHRICPHPINPCKVEIKGDELLEVIRESRSKRFVEFELKGFGFRGKLLGRMAFAGLDVITKVHTDGNETVTDVLVDGKPLQPDQRYQVVTADTFTFGGLLPELARSKVKKYYMPEFLRDLLVKTLQDNY</sequence>
<name>A0A9X3WTB1_9BACI</name>
<dbReference type="PIRSF" id="PIRSF036361">
    <property type="entry name" value="YunD"/>
    <property type="match status" value="1"/>
</dbReference>
<dbReference type="Pfam" id="PF02872">
    <property type="entry name" value="5_nucleotid_C"/>
    <property type="match status" value="1"/>
</dbReference>
<keyword evidence="2" id="KW-0547">Nucleotide-binding</keyword>
<dbReference type="Gene3D" id="3.60.21.10">
    <property type="match status" value="1"/>
</dbReference>
<dbReference type="PRINTS" id="PR01607">
    <property type="entry name" value="APYRASEFAMLY"/>
</dbReference>
<evidence type="ECO:0000259" key="3">
    <source>
        <dbReference type="Pfam" id="PF00149"/>
    </source>
</evidence>
<evidence type="ECO:0000256" key="1">
    <source>
        <dbReference type="ARBA" id="ARBA00022729"/>
    </source>
</evidence>
<dbReference type="InterPro" id="IPR008334">
    <property type="entry name" value="5'-Nucleotdase_C"/>
</dbReference>
<dbReference type="InterPro" id="IPR011240">
    <property type="entry name" value="Pesterase_YunD"/>
</dbReference>
<reference evidence="5" key="1">
    <citation type="submission" date="2022-06" db="EMBL/GenBank/DDBJ databases">
        <title>Aquibacillus sp. a new bacterium isolated from soil saline samples.</title>
        <authorList>
            <person name="Galisteo C."/>
            <person name="De La Haba R."/>
            <person name="Sanchez-Porro C."/>
            <person name="Ventosa A."/>
        </authorList>
    </citation>
    <scope>NUCLEOTIDE SEQUENCE</scope>
    <source>
        <strain evidence="5">3ASR75-11</strain>
    </source>
</reference>
<dbReference type="CDD" id="cd00845">
    <property type="entry name" value="MPP_UshA_N_like"/>
    <property type="match status" value="1"/>
</dbReference>
<dbReference type="Proteomes" id="UP001145050">
    <property type="component" value="Unassembled WGS sequence"/>
</dbReference>
<dbReference type="Gene3D" id="3.90.780.10">
    <property type="entry name" value="5'-Nucleotidase, C-terminal domain"/>
    <property type="match status" value="1"/>
</dbReference>
<dbReference type="SUPFAM" id="SSF55816">
    <property type="entry name" value="5'-nucleotidase (syn. UDP-sugar hydrolase), C-terminal domain"/>
    <property type="match status" value="1"/>
</dbReference>
<dbReference type="RefSeq" id="WP_272434595.1">
    <property type="nucleotide sequence ID" value="NZ_JAMQKB010000001.1"/>
</dbReference>
<feature type="domain" description="5'-Nucleotidase C-terminal" evidence="4">
    <location>
        <begin position="287"/>
        <end position="430"/>
    </location>
</feature>